<dbReference type="Proteomes" id="UP000767446">
    <property type="component" value="Unassembled WGS sequence"/>
</dbReference>
<evidence type="ECO:0000313" key="3">
    <source>
        <dbReference type="Proteomes" id="UP000767446"/>
    </source>
</evidence>
<evidence type="ECO:0000313" key="2">
    <source>
        <dbReference type="EMBL" id="MBR8829434.1"/>
    </source>
</evidence>
<sequence>MNKTLPLANLKTLTLSLGTVLTILASLGQFTLAQSVNQQDNYQSNEVDSFSGSSLGNGSLNPLDLIHRANLSNGRSVDEFTQDSSANINDAATEFKRKQQEQLQNQQQQPASLSTPEN</sequence>
<organism evidence="2 3">
    <name type="scientific">Gomphosphaeria aponina SAG 52.96 = DSM 107014</name>
    <dbReference type="NCBI Taxonomy" id="1521640"/>
    <lineage>
        <taxon>Bacteria</taxon>
        <taxon>Bacillati</taxon>
        <taxon>Cyanobacteriota</taxon>
        <taxon>Cyanophyceae</taxon>
        <taxon>Oscillatoriophycideae</taxon>
        <taxon>Chroococcales</taxon>
        <taxon>Gomphosphaeriaceae</taxon>
        <taxon>Gomphosphaeria</taxon>
    </lineage>
</organism>
<proteinExistence type="predicted"/>
<comment type="caution">
    <text evidence="2">The sequence shown here is derived from an EMBL/GenBank/DDBJ whole genome shotgun (WGS) entry which is preliminary data.</text>
</comment>
<evidence type="ECO:0000256" key="1">
    <source>
        <dbReference type="SAM" id="MobiDB-lite"/>
    </source>
</evidence>
<reference evidence="2" key="1">
    <citation type="submission" date="2021-02" db="EMBL/GenBank/DDBJ databases">
        <title>Metagenome analyses of Stigonema ocellatum DSM 106950, Chlorogloea purpurea SAG 13.99 and Gomphosphaeria aponina DSM 107014.</title>
        <authorList>
            <person name="Marter P."/>
            <person name="Huang S."/>
        </authorList>
    </citation>
    <scope>NUCLEOTIDE SEQUENCE</scope>
    <source>
        <strain evidence="2">JP213</strain>
    </source>
</reference>
<feature type="region of interest" description="Disordered" evidence="1">
    <location>
        <begin position="75"/>
        <end position="118"/>
    </location>
</feature>
<accession>A0A941GS92</accession>
<protein>
    <submittedName>
        <fullName evidence="2">Uncharacterized protein</fullName>
    </submittedName>
</protein>
<dbReference type="AlphaFoldDB" id="A0A941GS92"/>
<gene>
    <name evidence="2" type="ORF">DSM107014_16315</name>
</gene>
<dbReference type="EMBL" id="JADQBC010000135">
    <property type="protein sequence ID" value="MBR8829434.1"/>
    <property type="molecule type" value="Genomic_DNA"/>
</dbReference>
<name>A0A941GS92_9CHRO</name>